<protein>
    <submittedName>
        <fullName evidence="2">Uncharacterized protein</fullName>
    </submittedName>
</protein>
<evidence type="ECO:0000313" key="2">
    <source>
        <dbReference type="EMBL" id="PSK95419.1"/>
    </source>
</evidence>
<accession>A0A2P8DE07</accession>
<name>A0A2P8DE07_9ACTN</name>
<dbReference type="EMBL" id="PYGA01000015">
    <property type="protein sequence ID" value="PSK95419.1"/>
    <property type="molecule type" value="Genomic_DNA"/>
</dbReference>
<feature type="compositionally biased region" description="Low complexity" evidence="1">
    <location>
        <begin position="221"/>
        <end position="235"/>
    </location>
</feature>
<keyword evidence="3" id="KW-1185">Reference proteome</keyword>
<dbReference type="RefSeq" id="WP_106584756.1">
    <property type="nucleotide sequence ID" value="NZ_PYGA01000015.1"/>
</dbReference>
<dbReference type="Proteomes" id="UP000240542">
    <property type="component" value="Unassembled WGS sequence"/>
</dbReference>
<gene>
    <name evidence="2" type="ORF">CLV63_11579</name>
</gene>
<dbReference type="AlphaFoldDB" id="A0A2P8DE07"/>
<reference evidence="2 3" key="1">
    <citation type="submission" date="2018-03" db="EMBL/GenBank/DDBJ databases">
        <title>Genomic Encyclopedia of Archaeal and Bacterial Type Strains, Phase II (KMG-II): from individual species to whole genera.</title>
        <authorList>
            <person name="Goeker M."/>
        </authorList>
    </citation>
    <scope>NUCLEOTIDE SEQUENCE [LARGE SCALE GENOMIC DNA]</scope>
    <source>
        <strain evidence="2 3">DSM 45312</strain>
    </source>
</reference>
<comment type="caution">
    <text evidence="2">The sequence shown here is derived from an EMBL/GenBank/DDBJ whole genome shotgun (WGS) entry which is preliminary data.</text>
</comment>
<organism evidence="2 3">
    <name type="scientific">Murinocardiopsis flavida</name>
    <dbReference type="NCBI Taxonomy" id="645275"/>
    <lineage>
        <taxon>Bacteria</taxon>
        <taxon>Bacillati</taxon>
        <taxon>Actinomycetota</taxon>
        <taxon>Actinomycetes</taxon>
        <taxon>Streptosporangiales</taxon>
        <taxon>Nocardiopsidaceae</taxon>
        <taxon>Murinocardiopsis</taxon>
    </lineage>
</organism>
<sequence length="283" mass="27959">MIRTDRSARARRAAAVVRALGGPLRRALLLGGLAAAAWLLGTAVASADTLGVPDDPAQSAVRGAAEQGDAPAAKARGAADPAAPAEAPAAVPDAAKAAPEPDVPEPDMPAVDPAPEPPGPSASDVVADAADDAGGQVREAIDRSADPLPGGDPAGHGRNPAPEPEQHRPEPADDAADAEPAPRSDAGTPDVRTGPTDRYDAAAQHGPDVSAHDPGARSDSDGAPSSGSAALPAQAQGGGPLTLVADLTRFTGPRRSGGAAQARHIESAVVPQVPVADRSFSPD</sequence>
<evidence type="ECO:0000313" key="3">
    <source>
        <dbReference type="Proteomes" id="UP000240542"/>
    </source>
</evidence>
<feature type="compositionally biased region" description="Basic and acidic residues" evidence="1">
    <location>
        <begin position="210"/>
        <end position="220"/>
    </location>
</feature>
<feature type="compositionally biased region" description="Low complexity" evidence="1">
    <location>
        <begin position="69"/>
        <end position="100"/>
    </location>
</feature>
<evidence type="ECO:0000256" key="1">
    <source>
        <dbReference type="SAM" id="MobiDB-lite"/>
    </source>
</evidence>
<proteinExistence type="predicted"/>
<feature type="region of interest" description="Disordered" evidence="1">
    <location>
        <begin position="53"/>
        <end position="265"/>
    </location>
</feature>